<sequence>MIFSSNKSCLVFDVFTGIGVSPPLLPVDEYSEINYAALTAPLASPNSHLIVFTAFSNFFWRVGSNLWLKHSPCNGKLNNIVIFKGQVFGMGSDRRLFMVHLMPRIRVQKIPLAWGGNNSMTKWHLSTHWLVACGDLLLLVGCQSCFPRTGDIFEAYRLDMSTKPAKWVKVEELENWAIFISNDERSQALSCMNPERRGGRSNCMYFYDSGRSVAFELGKSLQGVLFMSIGCGSMVQPIWVVPSLFSLCRDS</sequence>
<dbReference type="PANTHER" id="PTHR33800">
    <property type="entry name" value="OS06G0113600 PROTEIN"/>
    <property type="match status" value="1"/>
</dbReference>
<evidence type="ECO:0000313" key="2">
    <source>
        <dbReference type="EMBL" id="JAD32718.1"/>
    </source>
</evidence>
<reference evidence="2" key="1">
    <citation type="submission" date="2014-09" db="EMBL/GenBank/DDBJ databases">
        <authorList>
            <person name="Magalhaes I.L.F."/>
            <person name="Oliveira U."/>
            <person name="Santos F.R."/>
            <person name="Vidigal T.H.D.A."/>
            <person name="Brescovit A.D."/>
            <person name="Santos A.J."/>
        </authorList>
    </citation>
    <scope>NUCLEOTIDE SEQUENCE</scope>
    <source>
        <tissue evidence="2">Shoot tissue taken approximately 20 cm above the soil surface</tissue>
    </source>
</reference>
<feature type="domain" description="KIB1-4 beta-propeller" evidence="1">
    <location>
        <begin position="5"/>
        <end position="212"/>
    </location>
</feature>
<organism evidence="2">
    <name type="scientific">Arundo donax</name>
    <name type="common">Giant reed</name>
    <name type="synonym">Donax arundinaceus</name>
    <dbReference type="NCBI Taxonomy" id="35708"/>
    <lineage>
        <taxon>Eukaryota</taxon>
        <taxon>Viridiplantae</taxon>
        <taxon>Streptophyta</taxon>
        <taxon>Embryophyta</taxon>
        <taxon>Tracheophyta</taxon>
        <taxon>Spermatophyta</taxon>
        <taxon>Magnoliopsida</taxon>
        <taxon>Liliopsida</taxon>
        <taxon>Poales</taxon>
        <taxon>Poaceae</taxon>
        <taxon>PACMAD clade</taxon>
        <taxon>Arundinoideae</taxon>
        <taxon>Arundineae</taxon>
        <taxon>Arundo</taxon>
    </lineage>
</organism>
<protein>
    <recommendedName>
        <fullName evidence="1">KIB1-4 beta-propeller domain-containing protein</fullName>
    </recommendedName>
</protein>
<dbReference type="AlphaFoldDB" id="A0A0A8Z4W7"/>
<reference evidence="2" key="2">
    <citation type="journal article" date="2015" name="Data Brief">
        <title>Shoot transcriptome of the giant reed, Arundo donax.</title>
        <authorList>
            <person name="Barrero R.A."/>
            <person name="Guerrero F.D."/>
            <person name="Moolhuijzen P."/>
            <person name="Goolsby J.A."/>
            <person name="Tidwell J."/>
            <person name="Bellgard S.E."/>
            <person name="Bellgard M.I."/>
        </authorList>
    </citation>
    <scope>NUCLEOTIDE SEQUENCE</scope>
    <source>
        <tissue evidence="2">Shoot tissue taken approximately 20 cm above the soil surface</tissue>
    </source>
</reference>
<dbReference type="PANTHER" id="PTHR33800:SF30">
    <property type="entry name" value="DUF295 DOMAIN-CONTAINING PROTEIN"/>
    <property type="match status" value="1"/>
</dbReference>
<dbReference type="EMBL" id="GBRH01265177">
    <property type="protein sequence ID" value="JAD32718.1"/>
    <property type="molecule type" value="Transcribed_RNA"/>
</dbReference>
<dbReference type="InterPro" id="IPR005174">
    <property type="entry name" value="KIB1-4_b-propeller"/>
</dbReference>
<proteinExistence type="predicted"/>
<dbReference type="Pfam" id="PF03478">
    <property type="entry name" value="Beta-prop_KIB1-4"/>
    <property type="match status" value="1"/>
</dbReference>
<name>A0A0A8Z4W7_ARUDO</name>
<accession>A0A0A8Z4W7</accession>
<evidence type="ECO:0000259" key="1">
    <source>
        <dbReference type="Pfam" id="PF03478"/>
    </source>
</evidence>